<evidence type="ECO:0000313" key="2">
    <source>
        <dbReference type="Proteomes" id="UP001374893"/>
    </source>
</evidence>
<reference evidence="1 2" key="1">
    <citation type="submission" date="2021-06" db="EMBL/GenBank/DDBJ databases">
        <title>Complete genome of Haloferula helveola possessing various polysaccharide degrading enzymes.</title>
        <authorList>
            <person name="Takami H."/>
            <person name="Huang C."/>
            <person name="Hamasaki K."/>
        </authorList>
    </citation>
    <scope>NUCLEOTIDE SEQUENCE [LARGE SCALE GENOMIC DNA]</scope>
    <source>
        <strain evidence="1 2">CN-1</strain>
    </source>
</reference>
<gene>
    <name evidence="1" type="ORF">HAHE_14120</name>
</gene>
<keyword evidence="2" id="KW-1185">Reference proteome</keyword>
<sequence length="174" mass="19154">MRTIIPLALVALILTSCDRSNEEGATSPKWQGGDMFADGREYRWRAGGQMNQGDNIYRVLILEYYVPPEEGSVAPRDSVTYSSDPLPDMKGSATVLSAWPEGTNESGLVVNGVVQELGSGLNVAFLSNLVDPVRFDVPPENVDSFMEQLSKGDWDEFFSANVLPHVGEWPEQED</sequence>
<organism evidence="1 2">
    <name type="scientific">Haloferula helveola</name>
    <dbReference type="NCBI Taxonomy" id="490095"/>
    <lineage>
        <taxon>Bacteria</taxon>
        <taxon>Pseudomonadati</taxon>
        <taxon>Verrucomicrobiota</taxon>
        <taxon>Verrucomicrobiia</taxon>
        <taxon>Verrucomicrobiales</taxon>
        <taxon>Verrucomicrobiaceae</taxon>
        <taxon>Haloferula</taxon>
    </lineage>
</organism>
<proteinExistence type="predicted"/>
<dbReference type="RefSeq" id="WP_338689740.1">
    <property type="nucleotide sequence ID" value="NZ_AP024702.1"/>
</dbReference>
<dbReference type="Proteomes" id="UP001374893">
    <property type="component" value="Chromosome"/>
</dbReference>
<evidence type="ECO:0000313" key="1">
    <source>
        <dbReference type="EMBL" id="BCX47504.1"/>
    </source>
</evidence>
<evidence type="ECO:0008006" key="3">
    <source>
        <dbReference type="Google" id="ProtNLM"/>
    </source>
</evidence>
<protein>
    <recommendedName>
        <fullName evidence="3">Lipoprotein</fullName>
    </recommendedName>
</protein>
<dbReference type="EMBL" id="AP024702">
    <property type="protein sequence ID" value="BCX47504.1"/>
    <property type="molecule type" value="Genomic_DNA"/>
</dbReference>
<dbReference type="PROSITE" id="PS51257">
    <property type="entry name" value="PROKAR_LIPOPROTEIN"/>
    <property type="match status" value="1"/>
</dbReference>
<name>A0ABM7RIR6_9BACT</name>
<accession>A0ABM7RIR6</accession>